<dbReference type="Proteomes" id="UP000239430">
    <property type="component" value="Unassembled WGS sequence"/>
</dbReference>
<dbReference type="AlphaFoldDB" id="A0A9X7P4W8"/>
<protein>
    <submittedName>
        <fullName evidence="1">Uncharacterized protein</fullName>
    </submittedName>
</protein>
<dbReference type="EMBL" id="PVXL01000072">
    <property type="protein sequence ID" value="PRR69617.1"/>
    <property type="molecule type" value="Genomic_DNA"/>
</dbReference>
<keyword evidence="2" id="KW-1185">Reference proteome</keyword>
<evidence type="ECO:0000313" key="1">
    <source>
        <dbReference type="EMBL" id="PRR69617.1"/>
    </source>
</evidence>
<gene>
    <name evidence="1" type="ORF">MOST_30390</name>
</gene>
<name>A0A9X7P4W8_9FIRM</name>
<reference evidence="1 2" key="1">
    <citation type="submission" date="2018-03" db="EMBL/GenBank/DDBJ databases">
        <title>Genome sequence of Moorella stamsii DSM 26217.</title>
        <authorList>
            <person name="Poehlein A."/>
            <person name="Daniel R."/>
        </authorList>
    </citation>
    <scope>NUCLEOTIDE SEQUENCE [LARGE SCALE GENOMIC DNA]</scope>
    <source>
        <strain evidence="2">DSM 26217</strain>
    </source>
</reference>
<evidence type="ECO:0000313" key="2">
    <source>
        <dbReference type="Proteomes" id="UP000239430"/>
    </source>
</evidence>
<organism evidence="1 2">
    <name type="scientific">Neomoorella stamsii</name>
    <dbReference type="NCBI Taxonomy" id="1266720"/>
    <lineage>
        <taxon>Bacteria</taxon>
        <taxon>Bacillati</taxon>
        <taxon>Bacillota</taxon>
        <taxon>Clostridia</taxon>
        <taxon>Neomoorellales</taxon>
        <taxon>Neomoorellaceae</taxon>
        <taxon>Neomoorella</taxon>
    </lineage>
</organism>
<comment type="caution">
    <text evidence="1">The sequence shown here is derived from an EMBL/GenBank/DDBJ whole genome shotgun (WGS) entry which is preliminary data.</text>
</comment>
<accession>A0A9X7P4W8</accession>
<proteinExistence type="predicted"/>
<dbReference type="RefSeq" id="WP_129588703.1">
    <property type="nucleotide sequence ID" value="NZ_PVXL01000072.1"/>
</dbReference>
<sequence>MAVSIRSEHFTECPVCGKYRLRVREKYCDLGILLDDWIEIEERCLNPNCGYRTTKTMIPPEKEGWN</sequence>